<dbReference type="GO" id="GO:0016020">
    <property type="term" value="C:membrane"/>
    <property type="evidence" value="ECO:0007669"/>
    <property type="project" value="UniProtKB-SubCell"/>
</dbReference>
<evidence type="ECO:0000313" key="15">
    <source>
        <dbReference type="Proteomes" id="UP000001072"/>
    </source>
</evidence>
<keyword evidence="9 13" id="KW-0472">Membrane</keyword>
<evidence type="ECO:0000256" key="7">
    <source>
        <dbReference type="ARBA" id="ARBA00022989"/>
    </source>
</evidence>
<reference evidence="15" key="1">
    <citation type="journal article" date="2011" name="Proc. Natl. Acad. Sci. U.S.A.">
        <title>Obligate biotrophy features unraveled by the genomic analysis of rust fungi.</title>
        <authorList>
            <person name="Duplessis S."/>
            <person name="Cuomo C.A."/>
            <person name="Lin Y.-C."/>
            <person name="Aerts A."/>
            <person name="Tisserant E."/>
            <person name="Veneault-Fourrey C."/>
            <person name="Joly D.L."/>
            <person name="Hacquard S."/>
            <person name="Amselem J."/>
            <person name="Cantarel B.L."/>
            <person name="Chiu R."/>
            <person name="Coutinho P.M."/>
            <person name="Feau N."/>
            <person name="Field M."/>
            <person name="Frey P."/>
            <person name="Gelhaye E."/>
            <person name="Goldberg J."/>
            <person name="Grabherr M.G."/>
            <person name="Kodira C.D."/>
            <person name="Kohler A."/>
            <person name="Kuees U."/>
            <person name="Lindquist E.A."/>
            <person name="Lucas S.M."/>
            <person name="Mago R."/>
            <person name="Mauceli E."/>
            <person name="Morin E."/>
            <person name="Murat C."/>
            <person name="Pangilinan J.L."/>
            <person name="Park R."/>
            <person name="Pearson M."/>
            <person name="Quesneville H."/>
            <person name="Rouhier N."/>
            <person name="Sakthikumar S."/>
            <person name="Salamov A.A."/>
            <person name="Schmutz J."/>
            <person name="Selles B."/>
            <person name="Shapiro H."/>
            <person name="Tanguay P."/>
            <person name="Tuskan G.A."/>
            <person name="Henrissat B."/>
            <person name="Van de Peer Y."/>
            <person name="Rouze P."/>
            <person name="Ellis J.G."/>
            <person name="Dodds P.N."/>
            <person name="Schein J.E."/>
            <person name="Zhong S."/>
            <person name="Hamelin R.C."/>
            <person name="Grigoriev I.V."/>
            <person name="Szabo L.J."/>
            <person name="Martin F."/>
        </authorList>
    </citation>
    <scope>NUCLEOTIDE SEQUENCE [LARGE SCALE GENOMIC DNA]</scope>
    <source>
        <strain evidence="15">98AG31 / pathotype 3-4-7</strain>
    </source>
</reference>
<feature type="transmembrane region" description="Helical" evidence="13">
    <location>
        <begin position="270"/>
        <end position="288"/>
    </location>
</feature>
<dbReference type="RefSeq" id="XP_007412509.1">
    <property type="nucleotide sequence ID" value="XM_007412447.1"/>
</dbReference>
<keyword evidence="6 13" id="KW-0812">Transmembrane</keyword>
<comment type="similarity">
    <text evidence="2">Belongs to the GPC1 family.</text>
</comment>
<protein>
    <recommendedName>
        <fullName evidence="3">Glycerophosphocholine acyltransferase 1</fullName>
    </recommendedName>
</protein>
<keyword evidence="10" id="KW-0594">Phospholipid biosynthesis</keyword>
<evidence type="ECO:0000256" key="1">
    <source>
        <dbReference type="ARBA" id="ARBA00004141"/>
    </source>
</evidence>
<evidence type="ECO:0000313" key="14">
    <source>
        <dbReference type="EMBL" id="EGG04048.1"/>
    </source>
</evidence>
<dbReference type="FunCoup" id="F4RTQ6">
    <property type="interactions" value="33"/>
</dbReference>
<keyword evidence="7 13" id="KW-1133">Transmembrane helix</keyword>
<proteinExistence type="inferred from homology"/>
<dbReference type="GO" id="GO:0036151">
    <property type="term" value="P:phosphatidylcholine acyl-chain remodeling"/>
    <property type="evidence" value="ECO:0007669"/>
    <property type="project" value="EnsemblFungi"/>
</dbReference>
<gene>
    <name evidence="14" type="ORF">MELLADRAFT_37620</name>
</gene>
<feature type="transmembrane region" description="Helical" evidence="13">
    <location>
        <begin position="138"/>
        <end position="158"/>
    </location>
</feature>
<evidence type="ECO:0000256" key="8">
    <source>
        <dbReference type="ARBA" id="ARBA00023098"/>
    </source>
</evidence>
<dbReference type="EMBL" id="GL883120">
    <property type="protein sequence ID" value="EGG04048.1"/>
    <property type="molecule type" value="Genomic_DNA"/>
</dbReference>
<dbReference type="InParanoid" id="F4RTQ6"/>
<evidence type="ECO:0000256" key="4">
    <source>
        <dbReference type="ARBA" id="ARBA00022516"/>
    </source>
</evidence>
<feature type="transmembrane region" description="Helical" evidence="13">
    <location>
        <begin position="57"/>
        <end position="74"/>
    </location>
</feature>
<feature type="transmembrane region" description="Helical" evidence="13">
    <location>
        <begin position="32"/>
        <end position="51"/>
    </location>
</feature>
<dbReference type="GO" id="GO:0106158">
    <property type="term" value="F:glycero-3-phosphocholine acyltransferase activity"/>
    <property type="evidence" value="ECO:0007669"/>
    <property type="project" value="EnsemblFungi"/>
</dbReference>
<dbReference type="GeneID" id="18927660"/>
<dbReference type="OrthoDB" id="406287at2759"/>
<evidence type="ECO:0000256" key="12">
    <source>
        <dbReference type="ARBA" id="ARBA00023315"/>
    </source>
</evidence>
<dbReference type="Pfam" id="PF10998">
    <property type="entry name" value="DUF2838"/>
    <property type="match status" value="1"/>
</dbReference>
<dbReference type="VEuPathDB" id="FungiDB:MELLADRAFT_37620"/>
<feature type="transmembrane region" description="Helical" evidence="13">
    <location>
        <begin position="107"/>
        <end position="126"/>
    </location>
</feature>
<dbReference type="AlphaFoldDB" id="F4RTQ6"/>
<keyword evidence="11" id="KW-1208">Phospholipid metabolism</keyword>
<dbReference type="HOGENOM" id="CLU_018994_3_1_1"/>
<evidence type="ECO:0000256" key="13">
    <source>
        <dbReference type="SAM" id="Phobius"/>
    </source>
</evidence>
<evidence type="ECO:0000256" key="10">
    <source>
        <dbReference type="ARBA" id="ARBA00023209"/>
    </source>
</evidence>
<dbReference type="Proteomes" id="UP000001072">
    <property type="component" value="Unassembled WGS sequence"/>
</dbReference>
<dbReference type="PANTHER" id="PTHR31201:SF1">
    <property type="entry name" value="GLYCEROPHOSPHOCHOLINE ACYLTRANSFERASE 1"/>
    <property type="match status" value="1"/>
</dbReference>
<accession>F4RTQ6</accession>
<feature type="non-terminal residue" evidence="14">
    <location>
        <position position="1"/>
    </location>
</feature>
<evidence type="ECO:0000256" key="11">
    <source>
        <dbReference type="ARBA" id="ARBA00023264"/>
    </source>
</evidence>
<organism evidence="15">
    <name type="scientific">Melampsora larici-populina (strain 98AG31 / pathotype 3-4-7)</name>
    <name type="common">Poplar leaf rust fungus</name>
    <dbReference type="NCBI Taxonomy" id="747676"/>
    <lineage>
        <taxon>Eukaryota</taxon>
        <taxon>Fungi</taxon>
        <taxon>Dikarya</taxon>
        <taxon>Basidiomycota</taxon>
        <taxon>Pucciniomycotina</taxon>
        <taxon>Pucciniomycetes</taxon>
        <taxon>Pucciniales</taxon>
        <taxon>Melampsoraceae</taxon>
        <taxon>Melampsora</taxon>
    </lineage>
</organism>
<keyword evidence="15" id="KW-1185">Reference proteome</keyword>
<comment type="subcellular location">
    <subcellularLocation>
        <location evidence="1">Membrane</location>
        <topology evidence="1">Multi-pass membrane protein</topology>
    </subcellularLocation>
</comment>
<feature type="transmembrane region" description="Helical" evidence="13">
    <location>
        <begin position="178"/>
        <end position="195"/>
    </location>
</feature>
<evidence type="ECO:0000256" key="5">
    <source>
        <dbReference type="ARBA" id="ARBA00022679"/>
    </source>
</evidence>
<evidence type="ECO:0000256" key="9">
    <source>
        <dbReference type="ARBA" id="ARBA00023136"/>
    </source>
</evidence>
<dbReference type="eggNOG" id="KOG2895">
    <property type="taxonomic scope" value="Eukaryota"/>
</dbReference>
<evidence type="ECO:0000256" key="2">
    <source>
        <dbReference type="ARBA" id="ARBA00006675"/>
    </source>
</evidence>
<dbReference type="PANTHER" id="PTHR31201">
    <property type="entry name" value="OS01G0585100 PROTEIN"/>
    <property type="match status" value="1"/>
</dbReference>
<sequence>ELREFKEKLRLRRDQIQRTWNDAKTVSLREKVSFFFSVNNVLGTALLLAFWPEYIPLSYTLQLAYYLPLRIYTYRKQAYHYFLFDLCYVVNGLSLVFLWIWPSNVLLFQACYGLAHGPSAFAIATWRNSLVFHSVEKVTSLFIHIYPALVFTVLRHFYPNAPERYPALAELDTISVPRILLICSTVHIVWQTLYYRYVIIARAQKIATGGRTTSFTYLLNSRTGLISRLLQSIRPEWRAHAFMVAQYLYTLLTILPSLVWSFHSKTFSGLFLWVMFAVSVWNGASFYMEVFGRRFEKELNALKKELDSLNRDPVIVLPEQAMIEASLVETPPELNNSNETKAS</sequence>
<keyword evidence="5" id="KW-0808">Transferase</keyword>
<feature type="transmembrane region" description="Helical" evidence="13">
    <location>
        <begin position="81"/>
        <end position="101"/>
    </location>
</feature>
<dbReference type="InterPro" id="IPR021261">
    <property type="entry name" value="GPCAT"/>
</dbReference>
<dbReference type="KEGG" id="mlr:MELLADRAFT_37620"/>
<name>F4RTQ6_MELLP</name>
<evidence type="ECO:0000256" key="3">
    <source>
        <dbReference type="ARBA" id="ARBA00019082"/>
    </source>
</evidence>
<evidence type="ECO:0000256" key="6">
    <source>
        <dbReference type="ARBA" id="ARBA00022692"/>
    </source>
</evidence>
<dbReference type="GO" id="GO:0090640">
    <property type="term" value="P:phosphatidylcholine biosynthesis from sn-glycero-3-phosphocholine"/>
    <property type="evidence" value="ECO:0007669"/>
    <property type="project" value="EnsemblFungi"/>
</dbReference>
<keyword evidence="12" id="KW-0012">Acyltransferase</keyword>
<keyword evidence="8" id="KW-0443">Lipid metabolism</keyword>
<dbReference type="STRING" id="747676.F4RTQ6"/>
<keyword evidence="4" id="KW-0444">Lipid biosynthesis</keyword>
<feature type="transmembrane region" description="Helical" evidence="13">
    <location>
        <begin position="237"/>
        <end position="258"/>
    </location>
</feature>